<accession>A0A8S2G7W9</accession>
<gene>
    <name evidence="1" type="ORF">OVA965_LOCUS43293</name>
    <name evidence="2" type="ORF">TMI583_LOCUS45494</name>
</gene>
<dbReference type="Proteomes" id="UP000677228">
    <property type="component" value="Unassembled WGS sequence"/>
</dbReference>
<dbReference type="Proteomes" id="UP000682733">
    <property type="component" value="Unassembled WGS sequence"/>
</dbReference>
<comment type="caution">
    <text evidence="1">The sequence shown here is derived from an EMBL/GenBank/DDBJ whole genome shotgun (WGS) entry which is preliminary data.</text>
</comment>
<name>A0A8S2G7W9_9BILA</name>
<dbReference type="EMBL" id="CAJOBA010081463">
    <property type="protein sequence ID" value="CAF4443535.1"/>
    <property type="molecule type" value="Genomic_DNA"/>
</dbReference>
<reference evidence="1" key="1">
    <citation type="submission" date="2021-02" db="EMBL/GenBank/DDBJ databases">
        <authorList>
            <person name="Nowell W R."/>
        </authorList>
    </citation>
    <scope>NUCLEOTIDE SEQUENCE</scope>
</reference>
<evidence type="ECO:0000313" key="1">
    <source>
        <dbReference type="EMBL" id="CAF1622909.1"/>
    </source>
</evidence>
<feature type="non-terminal residue" evidence="1">
    <location>
        <position position="1"/>
    </location>
</feature>
<evidence type="ECO:0000313" key="3">
    <source>
        <dbReference type="Proteomes" id="UP000677228"/>
    </source>
</evidence>
<organism evidence="1 3">
    <name type="scientific">Didymodactylos carnosus</name>
    <dbReference type="NCBI Taxonomy" id="1234261"/>
    <lineage>
        <taxon>Eukaryota</taxon>
        <taxon>Metazoa</taxon>
        <taxon>Spiralia</taxon>
        <taxon>Gnathifera</taxon>
        <taxon>Rotifera</taxon>
        <taxon>Eurotatoria</taxon>
        <taxon>Bdelloidea</taxon>
        <taxon>Philodinida</taxon>
        <taxon>Philodinidae</taxon>
        <taxon>Didymodactylos</taxon>
    </lineage>
</organism>
<protein>
    <submittedName>
        <fullName evidence="1">Uncharacterized protein</fullName>
    </submittedName>
</protein>
<proteinExistence type="predicted"/>
<dbReference type="AlphaFoldDB" id="A0A8S2G7W9"/>
<dbReference type="EMBL" id="CAJNOK010056449">
    <property type="protein sequence ID" value="CAF1622909.1"/>
    <property type="molecule type" value="Genomic_DNA"/>
</dbReference>
<evidence type="ECO:0000313" key="2">
    <source>
        <dbReference type="EMBL" id="CAF4443535.1"/>
    </source>
</evidence>
<sequence>LLPKNVQGDDNDYLWIIQLQVTDKGYDIIKDHINFYRDLMLVEAVTVATQTKF</sequence>